<dbReference type="PhylomeDB" id="B3MUS9"/>
<dbReference type="EMBL" id="CH902624">
    <property type="protein sequence ID" value="EDV32994.1"/>
    <property type="molecule type" value="Genomic_DNA"/>
</dbReference>
<evidence type="ECO:0000259" key="10">
    <source>
        <dbReference type="Pfam" id="PF10512"/>
    </source>
</evidence>
<dbReference type="GO" id="GO:0005634">
    <property type="term" value="C:nucleus"/>
    <property type="evidence" value="ECO:0007669"/>
    <property type="project" value="UniProtKB-SubCell"/>
</dbReference>
<evidence type="ECO:0000256" key="2">
    <source>
        <dbReference type="ARBA" id="ARBA00004584"/>
    </source>
</evidence>
<dbReference type="HOGENOM" id="CLU_076983_0_0_1"/>
<dbReference type="GO" id="GO:0000776">
    <property type="term" value="C:kinetochore"/>
    <property type="evidence" value="ECO:0007669"/>
    <property type="project" value="EnsemblMetazoa"/>
</dbReference>
<dbReference type="GO" id="GO:0000070">
    <property type="term" value="P:mitotic sister chromatid segregation"/>
    <property type="evidence" value="ECO:0007669"/>
    <property type="project" value="TreeGrafter"/>
</dbReference>
<dbReference type="Pfam" id="PF10512">
    <property type="entry name" value="Borealin"/>
    <property type="match status" value="1"/>
</dbReference>
<dbReference type="Proteomes" id="UP000007801">
    <property type="component" value="Unassembled WGS sequence"/>
</dbReference>
<dbReference type="InParanoid" id="B3MUS9"/>
<evidence type="ECO:0000256" key="6">
    <source>
        <dbReference type="ARBA" id="ARBA00022776"/>
    </source>
</evidence>
<keyword evidence="6" id="KW-0498">Mitosis</keyword>
<dbReference type="GO" id="GO:0007060">
    <property type="term" value="P:male meiosis chromosome segregation"/>
    <property type="evidence" value="ECO:0007669"/>
    <property type="project" value="EnsemblMetazoa"/>
</dbReference>
<dbReference type="OMA" id="ARTHQHV"/>
<feature type="domain" description="Borealin C-terminal" evidence="10">
    <location>
        <begin position="97"/>
        <end position="210"/>
    </location>
</feature>
<dbReference type="InterPro" id="IPR046466">
    <property type="entry name" value="Borealin_C"/>
</dbReference>
<dbReference type="GO" id="GO:0032133">
    <property type="term" value="C:chromosome passenger complex"/>
    <property type="evidence" value="ECO:0007669"/>
    <property type="project" value="EnsemblMetazoa"/>
</dbReference>
<evidence type="ECO:0000256" key="3">
    <source>
        <dbReference type="ARBA" id="ARBA00009914"/>
    </source>
</evidence>
<organism evidence="11 12">
    <name type="scientific">Drosophila ananassae</name>
    <name type="common">Fruit fly</name>
    <dbReference type="NCBI Taxonomy" id="7217"/>
    <lineage>
        <taxon>Eukaryota</taxon>
        <taxon>Metazoa</taxon>
        <taxon>Ecdysozoa</taxon>
        <taxon>Arthropoda</taxon>
        <taxon>Hexapoda</taxon>
        <taxon>Insecta</taxon>
        <taxon>Pterygota</taxon>
        <taxon>Neoptera</taxon>
        <taxon>Endopterygota</taxon>
        <taxon>Diptera</taxon>
        <taxon>Brachycera</taxon>
        <taxon>Muscomorpha</taxon>
        <taxon>Ephydroidea</taxon>
        <taxon>Drosophilidae</taxon>
        <taxon>Drosophila</taxon>
        <taxon>Sophophora</taxon>
    </lineage>
</organism>
<dbReference type="OrthoDB" id="6360905at2759"/>
<dbReference type="STRING" id="7217.B3MUS9"/>
<reference evidence="11 12" key="1">
    <citation type="journal article" date="2007" name="Nature">
        <title>Evolution of genes and genomes on the Drosophila phylogeny.</title>
        <authorList>
            <consortium name="Drosophila 12 Genomes Consortium"/>
            <person name="Clark A.G."/>
            <person name="Eisen M.B."/>
            <person name="Smith D.R."/>
            <person name="Bergman C.M."/>
            <person name="Oliver B."/>
            <person name="Markow T.A."/>
            <person name="Kaufman T.C."/>
            <person name="Kellis M."/>
            <person name="Gelbart W."/>
            <person name="Iyer V.N."/>
            <person name="Pollard D.A."/>
            <person name="Sackton T.B."/>
            <person name="Larracuente A.M."/>
            <person name="Singh N.D."/>
            <person name="Abad J.P."/>
            <person name="Abt D.N."/>
            <person name="Adryan B."/>
            <person name="Aguade M."/>
            <person name="Akashi H."/>
            <person name="Anderson W.W."/>
            <person name="Aquadro C.F."/>
            <person name="Ardell D.H."/>
            <person name="Arguello R."/>
            <person name="Artieri C.G."/>
            <person name="Barbash D.A."/>
            <person name="Barker D."/>
            <person name="Barsanti P."/>
            <person name="Batterham P."/>
            <person name="Batzoglou S."/>
            <person name="Begun D."/>
            <person name="Bhutkar A."/>
            <person name="Blanco E."/>
            <person name="Bosak S.A."/>
            <person name="Bradley R.K."/>
            <person name="Brand A.D."/>
            <person name="Brent M.R."/>
            <person name="Brooks A.N."/>
            <person name="Brown R.H."/>
            <person name="Butlin R.K."/>
            <person name="Caggese C."/>
            <person name="Calvi B.R."/>
            <person name="Bernardo de Carvalho A."/>
            <person name="Caspi A."/>
            <person name="Castrezana S."/>
            <person name="Celniker S.E."/>
            <person name="Chang J.L."/>
            <person name="Chapple C."/>
            <person name="Chatterji S."/>
            <person name="Chinwalla A."/>
            <person name="Civetta A."/>
            <person name="Clifton S.W."/>
            <person name="Comeron J.M."/>
            <person name="Costello J.C."/>
            <person name="Coyne J.A."/>
            <person name="Daub J."/>
            <person name="David R.G."/>
            <person name="Delcher A.L."/>
            <person name="Delehaunty K."/>
            <person name="Do C.B."/>
            <person name="Ebling H."/>
            <person name="Edwards K."/>
            <person name="Eickbush T."/>
            <person name="Evans J.D."/>
            <person name="Filipski A."/>
            <person name="Findeiss S."/>
            <person name="Freyhult E."/>
            <person name="Fulton L."/>
            <person name="Fulton R."/>
            <person name="Garcia A.C."/>
            <person name="Gardiner A."/>
            <person name="Garfield D.A."/>
            <person name="Garvin B.E."/>
            <person name="Gibson G."/>
            <person name="Gilbert D."/>
            <person name="Gnerre S."/>
            <person name="Godfrey J."/>
            <person name="Good R."/>
            <person name="Gotea V."/>
            <person name="Gravely B."/>
            <person name="Greenberg A.J."/>
            <person name="Griffiths-Jones S."/>
            <person name="Gross S."/>
            <person name="Guigo R."/>
            <person name="Gustafson E.A."/>
            <person name="Haerty W."/>
            <person name="Hahn M.W."/>
            <person name="Halligan D.L."/>
            <person name="Halpern A.L."/>
            <person name="Halter G.M."/>
            <person name="Han M.V."/>
            <person name="Heger A."/>
            <person name="Hillier L."/>
            <person name="Hinrichs A.S."/>
            <person name="Holmes I."/>
            <person name="Hoskins R.A."/>
            <person name="Hubisz M.J."/>
            <person name="Hultmark D."/>
            <person name="Huntley M.A."/>
            <person name="Jaffe D.B."/>
            <person name="Jagadeeshan S."/>
            <person name="Jeck W.R."/>
            <person name="Johnson J."/>
            <person name="Jones C.D."/>
            <person name="Jordan W.C."/>
            <person name="Karpen G.H."/>
            <person name="Kataoka E."/>
            <person name="Keightley P.D."/>
            <person name="Kheradpour P."/>
            <person name="Kirkness E.F."/>
            <person name="Koerich L.B."/>
            <person name="Kristiansen K."/>
            <person name="Kudrna D."/>
            <person name="Kulathinal R.J."/>
            <person name="Kumar S."/>
            <person name="Kwok R."/>
            <person name="Lander E."/>
            <person name="Langley C.H."/>
            <person name="Lapoint R."/>
            <person name="Lazzaro B.P."/>
            <person name="Lee S.J."/>
            <person name="Levesque L."/>
            <person name="Li R."/>
            <person name="Lin C.F."/>
            <person name="Lin M.F."/>
            <person name="Lindblad-Toh K."/>
            <person name="Llopart A."/>
            <person name="Long M."/>
            <person name="Low L."/>
            <person name="Lozovsky E."/>
            <person name="Lu J."/>
            <person name="Luo M."/>
            <person name="Machado C.A."/>
            <person name="Makalowski W."/>
            <person name="Marzo M."/>
            <person name="Matsuda M."/>
            <person name="Matzkin L."/>
            <person name="McAllister B."/>
            <person name="McBride C.S."/>
            <person name="McKernan B."/>
            <person name="McKernan K."/>
            <person name="Mendez-Lago M."/>
            <person name="Minx P."/>
            <person name="Mollenhauer M.U."/>
            <person name="Montooth K."/>
            <person name="Mount S.M."/>
            <person name="Mu X."/>
            <person name="Myers E."/>
            <person name="Negre B."/>
            <person name="Newfeld S."/>
            <person name="Nielsen R."/>
            <person name="Noor M.A."/>
            <person name="O'Grady P."/>
            <person name="Pachter L."/>
            <person name="Papaceit M."/>
            <person name="Parisi M.J."/>
            <person name="Parisi M."/>
            <person name="Parts L."/>
            <person name="Pedersen J.S."/>
            <person name="Pesole G."/>
            <person name="Phillippy A.M."/>
            <person name="Ponting C.P."/>
            <person name="Pop M."/>
            <person name="Porcelli D."/>
            <person name="Powell J.R."/>
            <person name="Prohaska S."/>
            <person name="Pruitt K."/>
            <person name="Puig M."/>
            <person name="Quesneville H."/>
            <person name="Ram K.R."/>
            <person name="Rand D."/>
            <person name="Rasmussen M.D."/>
            <person name="Reed L.K."/>
            <person name="Reenan R."/>
            <person name="Reily A."/>
            <person name="Remington K.A."/>
            <person name="Rieger T.T."/>
            <person name="Ritchie M.G."/>
            <person name="Robin C."/>
            <person name="Rogers Y.H."/>
            <person name="Rohde C."/>
            <person name="Rozas J."/>
            <person name="Rubenfield M.J."/>
            <person name="Ruiz A."/>
            <person name="Russo S."/>
            <person name="Salzberg S.L."/>
            <person name="Sanchez-Gracia A."/>
            <person name="Saranga D.J."/>
            <person name="Sato H."/>
            <person name="Schaeffer S.W."/>
            <person name="Schatz M.C."/>
            <person name="Schlenke T."/>
            <person name="Schwartz R."/>
            <person name="Segarra C."/>
            <person name="Singh R.S."/>
            <person name="Sirot L."/>
            <person name="Sirota M."/>
            <person name="Sisneros N.B."/>
            <person name="Smith C.D."/>
            <person name="Smith T.F."/>
            <person name="Spieth J."/>
            <person name="Stage D.E."/>
            <person name="Stark A."/>
            <person name="Stephan W."/>
            <person name="Strausberg R.L."/>
            <person name="Strempel S."/>
            <person name="Sturgill D."/>
            <person name="Sutton G."/>
            <person name="Sutton G.G."/>
            <person name="Tao W."/>
            <person name="Teichmann S."/>
            <person name="Tobari Y.N."/>
            <person name="Tomimura Y."/>
            <person name="Tsolas J.M."/>
            <person name="Valente V.L."/>
            <person name="Venter E."/>
            <person name="Venter J.C."/>
            <person name="Vicario S."/>
            <person name="Vieira F.G."/>
            <person name="Vilella A.J."/>
            <person name="Villasante A."/>
            <person name="Walenz B."/>
            <person name="Wang J."/>
            <person name="Wasserman M."/>
            <person name="Watts T."/>
            <person name="Wilson D."/>
            <person name="Wilson R.K."/>
            <person name="Wing R.A."/>
            <person name="Wolfner M.F."/>
            <person name="Wong A."/>
            <person name="Wong G.K."/>
            <person name="Wu C.I."/>
            <person name="Wu G."/>
            <person name="Yamamoto D."/>
            <person name="Yang H.P."/>
            <person name="Yang S.P."/>
            <person name="Yorke J.A."/>
            <person name="Yoshida K."/>
            <person name="Zdobnov E."/>
            <person name="Zhang P."/>
            <person name="Zhang Y."/>
            <person name="Zimin A.V."/>
            <person name="Baldwin J."/>
            <person name="Abdouelleil A."/>
            <person name="Abdulkadir J."/>
            <person name="Abebe A."/>
            <person name="Abera B."/>
            <person name="Abreu J."/>
            <person name="Acer S.C."/>
            <person name="Aftuck L."/>
            <person name="Alexander A."/>
            <person name="An P."/>
            <person name="Anderson E."/>
            <person name="Anderson S."/>
            <person name="Arachi H."/>
            <person name="Azer M."/>
            <person name="Bachantsang P."/>
            <person name="Barry A."/>
            <person name="Bayul T."/>
            <person name="Berlin A."/>
            <person name="Bessette D."/>
            <person name="Bloom T."/>
            <person name="Blye J."/>
            <person name="Boguslavskiy L."/>
            <person name="Bonnet C."/>
            <person name="Boukhgalter B."/>
            <person name="Bourzgui I."/>
            <person name="Brown A."/>
            <person name="Cahill P."/>
            <person name="Channer S."/>
            <person name="Cheshatsang Y."/>
            <person name="Chuda L."/>
            <person name="Citroen M."/>
            <person name="Collymore A."/>
            <person name="Cooke P."/>
            <person name="Costello M."/>
            <person name="D'Aco K."/>
            <person name="Daza R."/>
            <person name="De Haan G."/>
            <person name="DeGray S."/>
            <person name="DeMaso C."/>
            <person name="Dhargay N."/>
            <person name="Dooley K."/>
            <person name="Dooley E."/>
            <person name="Doricent M."/>
            <person name="Dorje P."/>
            <person name="Dorjee K."/>
            <person name="Dupes A."/>
            <person name="Elong R."/>
            <person name="Falk J."/>
            <person name="Farina A."/>
            <person name="Faro S."/>
            <person name="Ferguson D."/>
            <person name="Fisher S."/>
            <person name="Foley C.D."/>
            <person name="Franke A."/>
            <person name="Friedrich D."/>
            <person name="Gadbois L."/>
            <person name="Gearin G."/>
            <person name="Gearin C.R."/>
            <person name="Giannoukos G."/>
            <person name="Goode T."/>
            <person name="Graham J."/>
            <person name="Grandbois E."/>
            <person name="Grewal S."/>
            <person name="Gyaltsen K."/>
            <person name="Hafez N."/>
            <person name="Hagos B."/>
            <person name="Hall J."/>
            <person name="Henson C."/>
            <person name="Hollinger A."/>
            <person name="Honan T."/>
            <person name="Huard M.D."/>
            <person name="Hughes L."/>
            <person name="Hurhula B."/>
            <person name="Husby M.E."/>
            <person name="Kamat A."/>
            <person name="Kanga B."/>
            <person name="Kashin S."/>
            <person name="Khazanovich D."/>
            <person name="Kisner P."/>
            <person name="Lance K."/>
            <person name="Lara M."/>
            <person name="Lee W."/>
            <person name="Lennon N."/>
            <person name="Letendre F."/>
            <person name="LeVine R."/>
            <person name="Lipovsky A."/>
            <person name="Liu X."/>
            <person name="Liu J."/>
            <person name="Liu S."/>
            <person name="Lokyitsang T."/>
            <person name="Lokyitsang Y."/>
            <person name="Lubonja R."/>
            <person name="Lui A."/>
            <person name="MacDonald P."/>
            <person name="Magnisalis V."/>
            <person name="Maru K."/>
            <person name="Matthews C."/>
            <person name="McCusker W."/>
            <person name="McDonough S."/>
            <person name="Mehta T."/>
            <person name="Meldrim J."/>
            <person name="Meneus L."/>
            <person name="Mihai O."/>
            <person name="Mihalev A."/>
            <person name="Mihova T."/>
            <person name="Mittelman R."/>
            <person name="Mlenga V."/>
            <person name="Montmayeur A."/>
            <person name="Mulrain L."/>
            <person name="Navidi A."/>
            <person name="Naylor J."/>
            <person name="Negash T."/>
            <person name="Nguyen T."/>
            <person name="Nguyen N."/>
            <person name="Nicol R."/>
            <person name="Norbu C."/>
            <person name="Norbu N."/>
            <person name="Novod N."/>
            <person name="O'Neill B."/>
            <person name="Osman S."/>
            <person name="Markiewicz E."/>
            <person name="Oyono O.L."/>
            <person name="Patti C."/>
            <person name="Phunkhang P."/>
            <person name="Pierre F."/>
            <person name="Priest M."/>
            <person name="Raghuraman S."/>
            <person name="Rege F."/>
            <person name="Reyes R."/>
            <person name="Rise C."/>
            <person name="Rogov P."/>
            <person name="Ross K."/>
            <person name="Ryan E."/>
            <person name="Settipalli S."/>
            <person name="Shea T."/>
            <person name="Sherpa N."/>
            <person name="Shi L."/>
            <person name="Shih D."/>
            <person name="Sparrow T."/>
            <person name="Spaulding J."/>
            <person name="Stalker J."/>
            <person name="Stange-Thomann N."/>
            <person name="Stavropoulos S."/>
            <person name="Stone C."/>
            <person name="Strader C."/>
            <person name="Tesfaye S."/>
            <person name="Thomson T."/>
            <person name="Thoulutsang Y."/>
            <person name="Thoulutsang D."/>
            <person name="Topham K."/>
            <person name="Topping I."/>
            <person name="Tsamla T."/>
            <person name="Vassiliev H."/>
            <person name="Vo A."/>
            <person name="Wangchuk T."/>
            <person name="Wangdi T."/>
            <person name="Weiand M."/>
            <person name="Wilkinson J."/>
            <person name="Wilson A."/>
            <person name="Yadav S."/>
            <person name="Young G."/>
            <person name="Yu Q."/>
            <person name="Zembek L."/>
            <person name="Zhong D."/>
            <person name="Zimmer A."/>
            <person name="Zwirko Z."/>
            <person name="Jaffe D.B."/>
            <person name="Alvarez P."/>
            <person name="Brockman W."/>
            <person name="Butler J."/>
            <person name="Chin C."/>
            <person name="Gnerre S."/>
            <person name="Grabherr M."/>
            <person name="Kleber M."/>
            <person name="Mauceli E."/>
            <person name="MacCallum I."/>
        </authorList>
    </citation>
    <scope>NUCLEOTIDE SEQUENCE [LARGE SCALE GENOMIC DNA]</scope>
    <source>
        <strain evidence="12">Tucson 14024-0371.13</strain>
    </source>
</reference>
<dbReference type="KEGG" id="dan:6504718"/>
<keyword evidence="8" id="KW-0131">Cell cycle</keyword>
<evidence type="ECO:0000313" key="11">
    <source>
        <dbReference type="EMBL" id="EDV32994.1"/>
    </source>
</evidence>
<dbReference type="GO" id="GO:1990385">
    <property type="term" value="C:meiotic spindle midzone"/>
    <property type="evidence" value="ECO:0007669"/>
    <property type="project" value="EnsemblMetazoa"/>
</dbReference>
<evidence type="ECO:0000256" key="9">
    <source>
        <dbReference type="ARBA" id="ARBA00023328"/>
    </source>
</evidence>
<dbReference type="PANTHER" id="PTHR16040:SF7">
    <property type="entry name" value="AUSTRALIN, ISOFORM A-RELATED"/>
    <property type="match status" value="1"/>
</dbReference>
<dbReference type="GeneID" id="6504718"/>
<protein>
    <recommendedName>
        <fullName evidence="10">Borealin C-terminal domain-containing protein</fullName>
    </recommendedName>
</protein>
<keyword evidence="9" id="KW-0137">Centromere</keyword>
<dbReference type="eggNOG" id="ENOG502TB9B">
    <property type="taxonomic scope" value="Eukaryota"/>
</dbReference>
<dbReference type="GO" id="GO:0007065">
    <property type="term" value="P:male meiosis sister chromatid cohesion"/>
    <property type="evidence" value="ECO:0007669"/>
    <property type="project" value="EnsemblMetazoa"/>
</dbReference>
<name>B3MUS9_DROAN</name>
<evidence type="ECO:0000256" key="4">
    <source>
        <dbReference type="ARBA" id="ARBA00022454"/>
    </source>
</evidence>
<keyword evidence="4" id="KW-0158">Chromosome</keyword>
<evidence type="ECO:0000256" key="1">
    <source>
        <dbReference type="ARBA" id="ARBA00004123"/>
    </source>
</evidence>
<evidence type="ECO:0000256" key="8">
    <source>
        <dbReference type="ARBA" id="ARBA00023306"/>
    </source>
</evidence>
<evidence type="ECO:0000313" key="12">
    <source>
        <dbReference type="Proteomes" id="UP000007801"/>
    </source>
</evidence>
<dbReference type="GO" id="GO:0003677">
    <property type="term" value="F:DNA binding"/>
    <property type="evidence" value="ECO:0007669"/>
    <property type="project" value="EnsemblMetazoa"/>
</dbReference>
<gene>
    <name evidence="11" type="primary">Dana\GF22049</name>
    <name evidence="11" type="synonym">dana_GLEANR_604</name>
    <name evidence="11" type="ORF">GF22049</name>
</gene>
<keyword evidence="12" id="KW-1185">Reference proteome</keyword>
<comment type="similarity">
    <text evidence="3">Belongs to the borealin family.</text>
</comment>
<evidence type="ECO:0000256" key="7">
    <source>
        <dbReference type="ARBA" id="ARBA00023242"/>
    </source>
</evidence>
<comment type="subcellular location">
    <subcellularLocation>
        <location evidence="2">Chromosome</location>
        <location evidence="2">Centromere</location>
    </subcellularLocation>
    <subcellularLocation>
        <location evidence="1">Nucleus</location>
    </subcellularLocation>
</comment>
<sequence>MPRTKIVRRKADRLKADIDEKLRLAQIKIDSVLETVDEMEKRAKQEVDHKIKVILSRTDKKILDMKLTDFLSHPLDHFEDYQFLAPMAPTSRSLSIGRLRLRTPRTQSQRDQAQSVDRMKTRSRTMKDISMTFQRWPRPGERVLSTSGSPLAVQAHAELHADVHIPTRKGVITVKPHKIKNIEREVLMEMDQNTLNQVKTLNDNLEMIVDMATKMGRL</sequence>
<dbReference type="PANTHER" id="PTHR16040">
    <property type="entry name" value="AUSTRALIN, ISOFORM A-RELATED"/>
    <property type="match status" value="1"/>
</dbReference>
<dbReference type="GO" id="GO:0007112">
    <property type="term" value="P:male meiosis cytokinesis"/>
    <property type="evidence" value="ECO:0007669"/>
    <property type="project" value="EnsemblMetazoa"/>
</dbReference>
<dbReference type="InterPro" id="IPR018867">
    <property type="entry name" value="Cell_div_borealin"/>
</dbReference>
<keyword evidence="7" id="KW-0539">Nucleus</keyword>
<dbReference type="FunCoup" id="B3MUS9">
    <property type="interactions" value="2"/>
</dbReference>
<evidence type="ECO:0000256" key="5">
    <source>
        <dbReference type="ARBA" id="ARBA00022618"/>
    </source>
</evidence>
<keyword evidence="5" id="KW-0132">Cell division</keyword>
<proteinExistence type="inferred from homology"/>
<accession>B3MUS9</accession>
<dbReference type="AlphaFoldDB" id="B3MUS9"/>